<dbReference type="InterPro" id="IPR052714">
    <property type="entry name" value="MFS_Exporter"/>
</dbReference>
<feature type="domain" description="Major facilitator superfamily (MFS) profile" evidence="6">
    <location>
        <begin position="23"/>
        <end position="394"/>
    </location>
</feature>
<gene>
    <name evidence="7" type="ORF">E1269_14740</name>
</gene>
<dbReference type="Gene3D" id="1.20.1250.20">
    <property type="entry name" value="MFS general substrate transporter like domains"/>
    <property type="match status" value="1"/>
</dbReference>
<dbReference type="RefSeq" id="WP_131895750.1">
    <property type="nucleotide sequence ID" value="NZ_SMKZ01000019.1"/>
</dbReference>
<feature type="transmembrane region" description="Helical" evidence="5">
    <location>
        <begin position="368"/>
        <end position="391"/>
    </location>
</feature>
<evidence type="ECO:0000256" key="2">
    <source>
        <dbReference type="ARBA" id="ARBA00022692"/>
    </source>
</evidence>
<evidence type="ECO:0000256" key="5">
    <source>
        <dbReference type="SAM" id="Phobius"/>
    </source>
</evidence>
<sequence>MATPRTSTADVPHDTPDRLLTPAFVRLALGDLAYFTAAGVAIYALPFYVTGPVGSDKAGAGVAFGAFAVTALVLRPYAGRLSDTVGRRPLLVGGALLCALAMLLTAFVDSLAVVVALRLLLGVAEAAFFVASFAALADLAPASRLGEALSYNSLGLYLGLALGPPLGEVLVTTLSFTAAWLAAGALAVLAAAVVYGIGETGTPRRRTDGARPPLIHREALPPAVGFFTSVVAMGGFLAFASLHADAVGLGSTSVPLFVYGIVVVTCRIAFAKVPDRLSPLPLGAAALVAIAVGLALTATWTTPVGMTIGTAVTALGVSFSTPAFFSAVFATVSSSERGAASGTVSAFLDLGLGGGPILLGLVADSAGIPWMFGVAAAVALAGSAWTISLAFRTSRIPATAD</sequence>
<dbReference type="Proteomes" id="UP000294739">
    <property type="component" value="Unassembled WGS sequence"/>
</dbReference>
<keyword evidence="3 5" id="KW-1133">Transmembrane helix</keyword>
<dbReference type="InParanoid" id="A0A4R5D6Y7"/>
<feature type="transmembrane region" description="Helical" evidence="5">
    <location>
        <begin position="178"/>
        <end position="198"/>
    </location>
</feature>
<organism evidence="7 8">
    <name type="scientific">Jiangella asiatica</name>
    <dbReference type="NCBI Taxonomy" id="2530372"/>
    <lineage>
        <taxon>Bacteria</taxon>
        <taxon>Bacillati</taxon>
        <taxon>Actinomycetota</taxon>
        <taxon>Actinomycetes</taxon>
        <taxon>Jiangellales</taxon>
        <taxon>Jiangellaceae</taxon>
        <taxon>Jiangella</taxon>
    </lineage>
</organism>
<feature type="transmembrane region" description="Helical" evidence="5">
    <location>
        <begin position="282"/>
        <end position="302"/>
    </location>
</feature>
<comment type="subcellular location">
    <subcellularLocation>
        <location evidence="1">Cell membrane</location>
        <topology evidence="1">Multi-pass membrane protein</topology>
    </subcellularLocation>
</comment>
<comment type="caution">
    <text evidence="7">The sequence shown here is derived from an EMBL/GenBank/DDBJ whole genome shotgun (WGS) entry which is preliminary data.</text>
</comment>
<feature type="transmembrane region" description="Helical" evidence="5">
    <location>
        <begin position="148"/>
        <end position="166"/>
    </location>
</feature>
<dbReference type="PANTHER" id="PTHR23531">
    <property type="entry name" value="QUINOLENE RESISTANCE PROTEIN NORA"/>
    <property type="match status" value="1"/>
</dbReference>
<dbReference type="AlphaFoldDB" id="A0A4R5D6Y7"/>
<dbReference type="PROSITE" id="PS50850">
    <property type="entry name" value="MFS"/>
    <property type="match status" value="1"/>
</dbReference>
<name>A0A4R5D6Y7_9ACTN</name>
<evidence type="ECO:0000256" key="3">
    <source>
        <dbReference type="ARBA" id="ARBA00022989"/>
    </source>
</evidence>
<dbReference type="OrthoDB" id="5242299at2"/>
<feature type="transmembrane region" description="Helical" evidence="5">
    <location>
        <begin position="58"/>
        <end position="78"/>
    </location>
</feature>
<dbReference type="GO" id="GO:0022857">
    <property type="term" value="F:transmembrane transporter activity"/>
    <property type="evidence" value="ECO:0007669"/>
    <property type="project" value="InterPro"/>
</dbReference>
<feature type="transmembrane region" description="Helical" evidence="5">
    <location>
        <begin position="114"/>
        <end position="136"/>
    </location>
</feature>
<dbReference type="SUPFAM" id="SSF103473">
    <property type="entry name" value="MFS general substrate transporter"/>
    <property type="match status" value="1"/>
</dbReference>
<evidence type="ECO:0000313" key="7">
    <source>
        <dbReference type="EMBL" id="TDE09272.1"/>
    </source>
</evidence>
<dbReference type="PANTHER" id="PTHR23531:SF1">
    <property type="entry name" value="QUINOLENE RESISTANCE PROTEIN NORA"/>
    <property type="match status" value="1"/>
</dbReference>
<feature type="transmembrane region" description="Helical" evidence="5">
    <location>
        <begin position="219"/>
        <end position="240"/>
    </location>
</feature>
<accession>A0A4R5D6Y7</accession>
<dbReference type="InterPro" id="IPR011701">
    <property type="entry name" value="MFS"/>
</dbReference>
<keyword evidence="4 5" id="KW-0472">Membrane</keyword>
<feature type="transmembrane region" description="Helical" evidence="5">
    <location>
        <begin position="246"/>
        <end position="270"/>
    </location>
</feature>
<keyword evidence="8" id="KW-1185">Reference proteome</keyword>
<protein>
    <submittedName>
        <fullName evidence="7">MFS transporter</fullName>
    </submittedName>
</protein>
<evidence type="ECO:0000259" key="6">
    <source>
        <dbReference type="PROSITE" id="PS50850"/>
    </source>
</evidence>
<keyword evidence="2 5" id="KW-0812">Transmembrane</keyword>
<dbReference type="GO" id="GO:0005886">
    <property type="term" value="C:plasma membrane"/>
    <property type="evidence" value="ECO:0007669"/>
    <property type="project" value="UniProtKB-SubCell"/>
</dbReference>
<feature type="transmembrane region" description="Helical" evidence="5">
    <location>
        <begin position="308"/>
        <end position="332"/>
    </location>
</feature>
<evidence type="ECO:0000313" key="8">
    <source>
        <dbReference type="Proteomes" id="UP000294739"/>
    </source>
</evidence>
<dbReference type="InterPro" id="IPR036259">
    <property type="entry name" value="MFS_trans_sf"/>
</dbReference>
<proteinExistence type="predicted"/>
<evidence type="ECO:0000256" key="4">
    <source>
        <dbReference type="ARBA" id="ARBA00023136"/>
    </source>
</evidence>
<evidence type="ECO:0000256" key="1">
    <source>
        <dbReference type="ARBA" id="ARBA00004651"/>
    </source>
</evidence>
<reference evidence="7 8" key="1">
    <citation type="submission" date="2019-03" db="EMBL/GenBank/DDBJ databases">
        <title>Draft genome sequences of novel Actinobacteria.</title>
        <authorList>
            <person name="Sahin N."/>
            <person name="Ay H."/>
            <person name="Saygin H."/>
        </authorList>
    </citation>
    <scope>NUCLEOTIDE SEQUENCE [LARGE SCALE GENOMIC DNA]</scope>
    <source>
        <strain evidence="7 8">5K138</strain>
    </source>
</reference>
<feature type="transmembrane region" description="Helical" evidence="5">
    <location>
        <begin position="23"/>
        <end position="46"/>
    </location>
</feature>
<dbReference type="Pfam" id="PF07690">
    <property type="entry name" value="MFS_1"/>
    <property type="match status" value="1"/>
</dbReference>
<feature type="transmembrane region" description="Helical" evidence="5">
    <location>
        <begin position="344"/>
        <end position="362"/>
    </location>
</feature>
<feature type="transmembrane region" description="Helical" evidence="5">
    <location>
        <begin position="90"/>
        <end position="108"/>
    </location>
</feature>
<dbReference type="InterPro" id="IPR020846">
    <property type="entry name" value="MFS_dom"/>
</dbReference>
<dbReference type="EMBL" id="SMKZ01000019">
    <property type="protein sequence ID" value="TDE09272.1"/>
    <property type="molecule type" value="Genomic_DNA"/>
</dbReference>